<dbReference type="CDD" id="cd00754">
    <property type="entry name" value="Ubl_MoaD"/>
    <property type="match status" value="1"/>
</dbReference>
<dbReference type="Proteomes" id="UP001548590">
    <property type="component" value="Unassembled WGS sequence"/>
</dbReference>
<dbReference type="SUPFAM" id="SSF54285">
    <property type="entry name" value="MoaD/ThiS"/>
    <property type="match status" value="1"/>
</dbReference>
<dbReference type="RefSeq" id="WP_345926544.1">
    <property type="nucleotide sequence ID" value="NZ_JBDIVF010000003.1"/>
</dbReference>
<dbReference type="InterPro" id="IPR044672">
    <property type="entry name" value="MOCS2A"/>
</dbReference>
<evidence type="ECO:0000313" key="4">
    <source>
        <dbReference type="EMBL" id="MET1488432.1"/>
    </source>
</evidence>
<keyword evidence="5" id="KW-1185">Reference proteome</keyword>
<evidence type="ECO:0000313" key="5">
    <source>
        <dbReference type="Proteomes" id="UP001548590"/>
    </source>
</evidence>
<name>A0ABV2CLP4_9RHOO</name>
<reference evidence="4 5" key="1">
    <citation type="submission" date="2024-07" db="EMBL/GenBank/DDBJ databases">
        <title>Uliginosibacterium paludis KCTC:42655.</title>
        <authorList>
            <person name="Kim M.K."/>
        </authorList>
    </citation>
    <scope>NUCLEOTIDE SEQUENCE [LARGE SCALE GENOMIC DNA]</scope>
    <source>
        <strain evidence="4 5">KCTC 42655</strain>
    </source>
</reference>
<accession>A0ABV2CLP4</accession>
<dbReference type="Pfam" id="PF02597">
    <property type="entry name" value="ThiS"/>
    <property type="match status" value="1"/>
</dbReference>
<organism evidence="4 5">
    <name type="scientific">Uliginosibacterium paludis</name>
    <dbReference type="NCBI Taxonomy" id="1615952"/>
    <lineage>
        <taxon>Bacteria</taxon>
        <taxon>Pseudomonadati</taxon>
        <taxon>Pseudomonadota</taxon>
        <taxon>Betaproteobacteria</taxon>
        <taxon>Rhodocyclales</taxon>
        <taxon>Zoogloeaceae</taxon>
        <taxon>Uliginosibacterium</taxon>
    </lineage>
</organism>
<dbReference type="EMBL" id="JBEWLZ010000001">
    <property type="protein sequence ID" value="MET1488432.1"/>
    <property type="molecule type" value="Genomic_DNA"/>
</dbReference>
<protein>
    <recommendedName>
        <fullName evidence="3">Molybdopterin synthase sulfur carrier subunit</fullName>
    </recommendedName>
</protein>
<evidence type="ECO:0000256" key="3">
    <source>
        <dbReference type="ARBA" id="ARBA00024247"/>
    </source>
</evidence>
<comment type="similarity">
    <text evidence="2">Belongs to the MoaD family.</text>
</comment>
<dbReference type="PANTHER" id="PTHR33359">
    <property type="entry name" value="MOLYBDOPTERIN SYNTHASE SULFUR CARRIER SUBUNIT"/>
    <property type="match status" value="1"/>
</dbReference>
<keyword evidence="1" id="KW-0547">Nucleotide-binding</keyword>
<gene>
    <name evidence="4" type="primary">moaD</name>
    <name evidence="4" type="ORF">ABVT11_01235</name>
</gene>
<evidence type="ECO:0000256" key="1">
    <source>
        <dbReference type="ARBA" id="ARBA00022741"/>
    </source>
</evidence>
<dbReference type="NCBIfam" id="TIGR01682">
    <property type="entry name" value="moaD"/>
    <property type="match status" value="1"/>
</dbReference>
<dbReference type="InterPro" id="IPR016155">
    <property type="entry name" value="Mopterin_synth/thiamin_S_b"/>
</dbReference>
<dbReference type="InterPro" id="IPR003749">
    <property type="entry name" value="ThiS/MoaD-like"/>
</dbReference>
<comment type="caution">
    <text evidence="4">The sequence shown here is derived from an EMBL/GenBank/DDBJ whole genome shotgun (WGS) entry which is preliminary data.</text>
</comment>
<sequence length="85" mass="8758">MAVVKILYFASLREAVGCDQETLDVPDEAGTVGALRALLCARGGDWSALEGGRAVRAAVNQVLARPETVIAAGDEVAFFPPVTGG</sequence>
<dbReference type="Gene3D" id="3.10.20.30">
    <property type="match status" value="1"/>
</dbReference>
<dbReference type="PANTHER" id="PTHR33359:SF1">
    <property type="entry name" value="MOLYBDOPTERIN SYNTHASE SULFUR CARRIER SUBUNIT"/>
    <property type="match status" value="1"/>
</dbReference>
<evidence type="ECO:0000256" key="2">
    <source>
        <dbReference type="ARBA" id="ARBA00024200"/>
    </source>
</evidence>
<proteinExistence type="inferred from homology"/>
<dbReference type="InterPro" id="IPR012675">
    <property type="entry name" value="Beta-grasp_dom_sf"/>
</dbReference>